<feature type="chain" id="PRO_5032939967" description="Nudix hydrolase domain-containing protein" evidence="2">
    <location>
        <begin position="19"/>
        <end position="180"/>
    </location>
</feature>
<reference evidence="4" key="1">
    <citation type="submission" date="2021-02" db="EMBL/GenBank/DDBJ databases">
        <authorList>
            <person name="Dougan E. K."/>
            <person name="Rhodes N."/>
            <person name="Thang M."/>
            <person name="Chan C."/>
        </authorList>
    </citation>
    <scope>NUCLEOTIDE SEQUENCE</scope>
</reference>
<dbReference type="PROSITE" id="PS51462">
    <property type="entry name" value="NUDIX"/>
    <property type="match status" value="1"/>
</dbReference>
<keyword evidence="1" id="KW-0378">Hydrolase</keyword>
<name>A0A812TVZ1_SYMPI</name>
<dbReference type="PROSITE" id="PS00893">
    <property type="entry name" value="NUDIX_BOX"/>
    <property type="match status" value="1"/>
</dbReference>
<accession>A0A812TVZ1</accession>
<evidence type="ECO:0000313" key="5">
    <source>
        <dbReference type="Proteomes" id="UP000649617"/>
    </source>
</evidence>
<dbReference type="AlphaFoldDB" id="A0A812TVZ1"/>
<organism evidence="4 5">
    <name type="scientific">Symbiodinium pilosum</name>
    <name type="common">Dinoflagellate</name>
    <dbReference type="NCBI Taxonomy" id="2952"/>
    <lineage>
        <taxon>Eukaryota</taxon>
        <taxon>Sar</taxon>
        <taxon>Alveolata</taxon>
        <taxon>Dinophyceae</taxon>
        <taxon>Suessiales</taxon>
        <taxon>Symbiodiniaceae</taxon>
        <taxon>Symbiodinium</taxon>
    </lineage>
</organism>
<comment type="caution">
    <text evidence="4">The sequence shown here is derived from an EMBL/GenBank/DDBJ whole genome shotgun (WGS) entry which is preliminary data.</text>
</comment>
<keyword evidence="2" id="KW-0732">Signal</keyword>
<dbReference type="InterPro" id="IPR020084">
    <property type="entry name" value="NUDIX_hydrolase_CS"/>
</dbReference>
<evidence type="ECO:0000256" key="2">
    <source>
        <dbReference type="SAM" id="SignalP"/>
    </source>
</evidence>
<proteinExistence type="predicted"/>
<evidence type="ECO:0000313" key="4">
    <source>
        <dbReference type="EMBL" id="CAE7551636.1"/>
    </source>
</evidence>
<evidence type="ECO:0000256" key="1">
    <source>
        <dbReference type="ARBA" id="ARBA00022801"/>
    </source>
</evidence>
<gene>
    <name evidence="4" type="ORF">SPIL2461_LOCUS14656</name>
</gene>
<dbReference type="CDD" id="cd02883">
    <property type="entry name" value="NUDIX_Hydrolase"/>
    <property type="match status" value="1"/>
</dbReference>
<sequence length="180" mass="20315">MALLRVSLFVLSLQAVHGALKANFTNNTRGLADADAAPAHAGCFVKKGNAMLAVKLTYDGNKFDIPGGCTNGREPAKRTAERETWEESGYPVEVNELLATVRGGFRIYRCSVKQQDPGKGPDHEVSSVQWINPWEVDNFMQQHMWRYQDEQAYLYAQWLREGAENHEQNHDGGHRRLIMV</sequence>
<keyword evidence="5" id="KW-1185">Reference proteome</keyword>
<dbReference type="Gene3D" id="3.90.79.10">
    <property type="entry name" value="Nucleoside Triphosphate Pyrophosphohydrolase"/>
    <property type="match status" value="1"/>
</dbReference>
<dbReference type="SUPFAM" id="SSF55811">
    <property type="entry name" value="Nudix"/>
    <property type="match status" value="1"/>
</dbReference>
<feature type="domain" description="Nudix hydrolase" evidence="3">
    <location>
        <begin position="34"/>
        <end position="153"/>
    </location>
</feature>
<dbReference type="Proteomes" id="UP000649617">
    <property type="component" value="Unassembled WGS sequence"/>
</dbReference>
<dbReference type="Pfam" id="PF00293">
    <property type="entry name" value="NUDIX"/>
    <property type="match status" value="1"/>
</dbReference>
<feature type="signal peptide" evidence="2">
    <location>
        <begin position="1"/>
        <end position="18"/>
    </location>
</feature>
<dbReference type="GO" id="GO:0016787">
    <property type="term" value="F:hydrolase activity"/>
    <property type="evidence" value="ECO:0007669"/>
    <property type="project" value="UniProtKB-KW"/>
</dbReference>
<dbReference type="InterPro" id="IPR000086">
    <property type="entry name" value="NUDIX_hydrolase_dom"/>
</dbReference>
<dbReference type="InterPro" id="IPR015797">
    <property type="entry name" value="NUDIX_hydrolase-like_dom_sf"/>
</dbReference>
<protein>
    <recommendedName>
        <fullName evidence="3">Nudix hydrolase domain-containing protein</fullName>
    </recommendedName>
</protein>
<evidence type="ECO:0000259" key="3">
    <source>
        <dbReference type="PROSITE" id="PS51462"/>
    </source>
</evidence>
<dbReference type="EMBL" id="CAJNIZ010034315">
    <property type="protein sequence ID" value="CAE7551636.1"/>
    <property type="molecule type" value="Genomic_DNA"/>
</dbReference>
<dbReference type="OrthoDB" id="2011998at2759"/>